<reference evidence="1" key="3">
    <citation type="submission" date="2023-12" db="EMBL/GenBank/DDBJ databases">
        <authorList>
            <person name="Sun Q."/>
            <person name="Inoue M."/>
        </authorList>
    </citation>
    <scope>NUCLEOTIDE SEQUENCE</scope>
    <source>
        <strain evidence="1">JCM 12289</strain>
    </source>
</reference>
<geneLocation type="plasmid" evidence="2 3">
    <name>unnamed4</name>
</geneLocation>
<evidence type="ECO:0000313" key="2">
    <source>
        <dbReference type="EMBL" id="UOO97325.1"/>
    </source>
</evidence>
<name>A0AAV3SJ04_HALDO</name>
<protein>
    <submittedName>
        <fullName evidence="1">Uncharacterized protein</fullName>
    </submittedName>
</protein>
<dbReference type="Proteomes" id="UP001500962">
    <property type="component" value="Unassembled WGS sequence"/>
</dbReference>
<dbReference type="EMBL" id="BAAADN010000031">
    <property type="protein sequence ID" value="GAA0464423.1"/>
    <property type="molecule type" value="Genomic_DNA"/>
</dbReference>
<evidence type="ECO:0000313" key="1">
    <source>
        <dbReference type="EMBL" id="GAA0464423.1"/>
    </source>
</evidence>
<reference evidence="1" key="1">
    <citation type="journal article" date="2014" name="Int. J. Syst. Evol. Microbiol.">
        <title>Complete genome sequence of Corynebacterium casei LMG S-19264T (=DSM 44701T), isolated from a smear-ripened cheese.</title>
        <authorList>
            <consortium name="US DOE Joint Genome Institute (JGI-PGF)"/>
            <person name="Walter F."/>
            <person name="Albersmeier A."/>
            <person name="Kalinowski J."/>
            <person name="Ruckert C."/>
        </authorList>
    </citation>
    <scope>NUCLEOTIDE SEQUENCE</scope>
    <source>
        <strain evidence="1">JCM 12289</strain>
    </source>
</reference>
<dbReference type="RefSeq" id="WP_244706879.1">
    <property type="nucleotide sequence ID" value="NZ_BAAADN010000031.1"/>
</dbReference>
<accession>A0AAV3SJ04</accession>
<dbReference type="KEGG" id="hdo:MUK72_19440"/>
<reference evidence="2" key="2">
    <citation type="submission" date="2022-04" db="EMBL/GenBank/DDBJ databases">
        <title>Sequencing and genomic assembly of Halococcus dombrowskii.</title>
        <authorList>
            <person name="Lim S.W."/>
            <person name="MacLea K.S."/>
        </authorList>
    </citation>
    <scope>NUCLEOTIDE SEQUENCE</scope>
    <source>
        <strain evidence="2">H4</strain>
        <plasmid evidence="2">unnamed4</plasmid>
    </source>
</reference>
<evidence type="ECO:0000313" key="3">
    <source>
        <dbReference type="Proteomes" id="UP000830542"/>
    </source>
</evidence>
<dbReference type="EMBL" id="CP095009">
    <property type="protein sequence ID" value="UOO97325.1"/>
    <property type="molecule type" value="Genomic_DNA"/>
</dbReference>
<dbReference type="Proteomes" id="UP000830542">
    <property type="component" value="Plasmid unnamed4"/>
</dbReference>
<keyword evidence="2" id="KW-0614">Plasmid</keyword>
<dbReference type="GeneID" id="71764070"/>
<proteinExistence type="predicted"/>
<organism evidence="1 4">
    <name type="scientific">Halococcus dombrowskii</name>
    <dbReference type="NCBI Taxonomy" id="179637"/>
    <lineage>
        <taxon>Archaea</taxon>
        <taxon>Methanobacteriati</taxon>
        <taxon>Methanobacteriota</taxon>
        <taxon>Stenosarchaea group</taxon>
        <taxon>Halobacteria</taxon>
        <taxon>Halobacteriales</taxon>
        <taxon>Halococcaceae</taxon>
        <taxon>Halococcus</taxon>
    </lineage>
</organism>
<evidence type="ECO:0000313" key="4">
    <source>
        <dbReference type="Proteomes" id="UP001500962"/>
    </source>
</evidence>
<dbReference type="AlphaFoldDB" id="A0AAV3SJ04"/>
<gene>
    <name evidence="1" type="ORF">GCM10008985_21610</name>
    <name evidence="2" type="ORF">MUK72_19440</name>
</gene>
<keyword evidence="3" id="KW-1185">Reference proteome</keyword>
<sequence>MTENGETKALVVLTQEEIDTTIHALEEAGIGMDREQFEEVYGDVYRKLHAVENKGGDNEYRVK</sequence>